<feature type="transmembrane region" description="Helical" evidence="9">
    <location>
        <begin position="42"/>
        <end position="61"/>
    </location>
</feature>
<evidence type="ECO:0000256" key="3">
    <source>
        <dbReference type="ARBA" id="ARBA00022692"/>
    </source>
</evidence>
<comment type="caution">
    <text evidence="12">The sequence shown here is derived from an EMBL/GenBank/DDBJ whole genome shotgun (WGS) entry which is preliminary data.</text>
</comment>
<keyword evidence="14" id="KW-1185">Reference proteome</keyword>
<dbReference type="Proteomes" id="UP000235388">
    <property type="component" value="Unassembled WGS sequence"/>
</dbReference>
<feature type="binding site" evidence="8">
    <location>
        <position position="246"/>
    </location>
    <ligand>
        <name>Zn(2+)</name>
        <dbReference type="ChEBI" id="CHEBI:29105"/>
        <note>catalytic</note>
    </ligand>
</feature>
<dbReference type="GO" id="GO:0005789">
    <property type="term" value="C:endoplasmic reticulum membrane"/>
    <property type="evidence" value="ECO:0007669"/>
    <property type="project" value="TreeGrafter"/>
</dbReference>
<keyword evidence="6 9" id="KW-0472">Membrane</keyword>
<comment type="similarity">
    <text evidence="2">Belongs to the alkaline ceramidase family.</text>
</comment>
<feature type="transmembrane region" description="Helical" evidence="9">
    <location>
        <begin position="198"/>
        <end position="216"/>
    </location>
</feature>
<dbReference type="Proteomes" id="UP000235392">
    <property type="component" value="Unassembled WGS sequence"/>
</dbReference>
<sequence length="300" mass="34076">MALSPELHVTRWWSNQPSVQGYWGPSTSSIDWCEANYHITRFLAEFTNTLSNLVFVSWAFYGVKKCRQERLPLSLMLCQVGIALVGVGSFMFHATLRYEWQLGDELPMIFACAFIAYVTFDTGSASLPPTRFVRCLPYLFFLYSFGVTVIYLQYPNPVFHQVAYGFIQTVATFRSAYTVRSAPERTYRERKNKADASQHLLVGFLTFLAGFVMWNIDNIFCDRISQLKEHLGTPWSFILEGHAWWHLATGTGSYLSVVGLQLISMSLKEGADGFEMKRAGLFGLCPYVARIPSPAKSKNQ</sequence>
<dbReference type="STRING" id="200324.A0A2N5TQ18"/>
<keyword evidence="3 9" id="KW-0812">Transmembrane</keyword>
<feature type="binding site" evidence="8">
    <location>
        <position position="93"/>
    </location>
    <ligand>
        <name>Zn(2+)</name>
        <dbReference type="ChEBI" id="CHEBI:29105"/>
        <note>catalytic</note>
    </ligand>
</feature>
<dbReference type="Pfam" id="PF05875">
    <property type="entry name" value="Ceramidase"/>
    <property type="match status" value="1"/>
</dbReference>
<evidence type="ECO:0000313" key="15">
    <source>
        <dbReference type="Proteomes" id="UP000235392"/>
    </source>
</evidence>
<keyword evidence="7" id="KW-0479">Metal-binding</keyword>
<dbReference type="PANTHER" id="PTHR46187">
    <property type="entry name" value="ALKALINE CERAMIDASE 3"/>
    <property type="match status" value="1"/>
</dbReference>
<dbReference type="GO" id="GO:0046514">
    <property type="term" value="P:ceramide catabolic process"/>
    <property type="evidence" value="ECO:0007669"/>
    <property type="project" value="TreeGrafter"/>
</dbReference>
<dbReference type="GO" id="GO:0046872">
    <property type="term" value="F:metal ion binding"/>
    <property type="evidence" value="ECO:0007669"/>
    <property type="project" value="UniProtKB-KW"/>
</dbReference>
<evidence type="ECO:0000256" key="5">
    <source>
        <dbReference type="ARBA" id="ARBA00022989"/>
    </source>
</evidence>
<evidence type="ECO:0000313" key="12">
    <source>
        <dbReference type="EMBL" id="PLW27561.1"/>
    </source>
</evidence>
<evidence type="ECO:0000313" key="11">
    <source>
        <dbReference type="EMBL" id="PLW09667.1"/>
    </source>
</evidence>
<dbReference type="EMBL" id="PGCI01000352">
    <property type="protein sequence ID" value="PLW28800.1"/>
    <property type="molecule type" value="Genomic_DNA"/>
</dbReference>
<comment type="subcellular location">
    <subcellularLocation>
        <location evidence="1">Membrane</location>
        <topology evidence="1">Multi-pass membrane protein</topology>
    </subcellularLocation>
</comment>
<keyword evidence="8" id="KW-0862">Zinc</keyword>
<evidence type="ECO:0000256" key="2">
    <source>
        <dbReference type="ARBA" id="ARBA00009780"/>
    </source>
</evidence>
<dbReference type="AlphaFoldDB" id="A0A2N5TQ18"/>
<evidence type="ECO:0008006" key="16">
    <source>
        <dbReference type="Google" id="ProtNLM"/>
    </source>
</evidence>
<name>A0A2N5TQ18_9BASI</name>
<comment type="cofactor">
    <cofactor evidence="8">
        <name>Zn(2+)</name>
        <dbReference type="ChEBI" id="CHEBI:29105"/>
    </cofactor>
</comment>
<feature type="transmembrane region" description="Helical" evidence="9">
    <location>
        <begin position="106"/>
        <end position="123"/>
    </location>
</feature>
<protein>
    <recommendedName>
        <fullName evidence="16">Alkaline phytoceramidase</fullName>
    </recommendedName>
</protein>
<organism evidence="12 14">
    <name type="scientific">Puccinia coronata f. sp. avenae</name>
    <dbReference type="NCBI Taxonomy" id="200324"/>
    <lineage>
        <taxon>Eukaryota</taxon>
        <taxon>Fungi</taxon>
        <taxon>Dikarya</taxon>
        <taxon>Basidiomycota</taxon>
        <taxon>Pucciniomycotina</taxon>
        <taxon>Pucciniomycetes</taxon>
        <taxon>Pucciniales</taxon>
        <taxon>Pucciniaceae</taxon>
        <taxon>Puccinia</taxon>
    </lineage>
</organism>
<evidence type="ECO:0000313" key="13">
    <source>
        <dbReference type="EMBL" id="PLW28800.1"/>
    </source>
</evidence>
<dbReference type="InterPro" id="IPR008901">
    <property type="entry name" value="ACER"/>
</dbReference>
<evidence type="ECO:0000256" key="1">
    <source>
        <dbReference type="ARBA" id="ARBA00004141"/>
    </source>
</evidence>
<evidence type="ECO:0000256" key="4">
    <source>
        <dbReference type="ARBA" id="ARBA00022801"/>
    </source>
</evidence>
<dbReference type="GO" id="GO:0016811">
    <property type="term" value="F:hydrolase activity, acting on carbon-nitrogen (but not peptide) bonds, in linear amides"/>
    <property type="evidence" value="ECO:0007669"/>
    <property type="project" value="InterPro"/>
</dbReference>
<feature type="transmembrane region" description="Helical" evidence="9">
    <location>
        <begin position="73"/>
        <end position="94"/>
    </location>
</feature>
<feature type="binding site" evidence="7">
    <location>
        <position position="34"/>
    </location>
    <ligand>
        <name>Ca(2+)</name>
        <dbReference type="ChEBI" id="CHEBI:29108"/>
    </ligand>
</feature>
<gene>
    <name evidence="12" type="ORF">PCANC_22353</name>
    <name evidence="10" type="ORF">PCANC_23503</name>
    <name evidence="13" type="ORF">PCASD_18417</name>
    <name evidence="11" type="ORF">PCASD_22844</name>
</gene>
<keyword evidence="7" id="KW-0106">Calcium</keyword>
<evidence type="ECO:0000313" key="14">
    <source>
        <dbReference type="Proteomes" id="UP000235388"/>
    </source>
</evidence>
<dbReference type="EMBL" id="PGCJ01001094">
    <property type="protein sequence ID" value="PLW09659.1"/>
    <property type="molecule type" value="Genomic_DNA"/>
</dbReference>
<dbReference type="OrthoDB" id="187171at2759"/>
<keyword evidence="4" id="KW-0378">Hydrolase</keyword>
<feature type="transmembrane region" description="Helical" evidence="9">
    <location>
        <begin position="135"/>
        <end position="152"/>
    </location>
</feature>
<evidence type="ECO:0000256" key="8">
    <source>
        <dbReference type="PIRSR" id="PIRSR608901-2"/>
    </source>
</evidence>
<evidence type="ECO:0000256" key="9">
    <source>
        <dbReference type="SAM" id="Phobius"/>
    </source>
</evidence>
<reference evidence="14 15" key="1">
    <citation type="submission" date="2017-11" db="EMBL/GenBank/DDBJ databases">
        <title>De novo assembly and phasing of dikaryotic genomes from two isolates of Puccinia coronata f. sp. avenae, the causal agent of oat crown rust.</title>
        <authorList>
            <person name="Miller M.E."/>
            <person name="Zhang Y."/>
            <person name="Omidvar V."/>
            <person name="Sperschneider J."/>
            <person name="Schwessinger B."/>
            <person name="Raley C."/>
            <person name="Palmer J.M."/>
            <person name="Garnica D."/>
            <person name="Upadhyaya N."/>
            <person name="Rathjen J."/>
            <person name="Taylor J.M."/>
            <person name="Park R.F."/>
            <person name="Dodds P.N."/>
            <person name="Hirsch C.D."/>
            <person name="Kianian S.F."/>
            <person name="Figueroa M."/>
        </authorList>
    </citation>
    <scope>NUCLEOTIDE SEQUENCE [LARGE SCALE GENOMIC DNA]</scope>
    <source>
        <strain evidence="12">12NC29</strain>
        <strain evidence="11">12SD80</strain>
    </source>
</reference>
<feature type="binding site" evidence="8">
    <location>
        <position position="242"/>
    </location>
    <ligand>
        <name>Zn(2+)</name>
        <dbReference type="ChEBI" id="CHEBI:29105"/>
        <note>catalytic</note>
    </ligand>
</feature>
<evidence type="ECO:0000256" key="6">
    <source>
        <dbReference type="ARBA" id="ARBA00023136"/>
    </source>
</evidence>
<evidence type="ECO:0000256" key="7">
    <source>
        <dbReference type="PIRSR" id="PIRSR608901-1"/>
    </source>
</evidence>
<dbReference type="GO" id="GO:0046513">
    <property type="term" value="P:ceramide biosynthetic process"/>
    <property type="evidence" value="ECO:0007669"/>
    <property type="project" value="TreeGrafter"/>
</dbReference>
<evidence type="ECO:0000313" key="10">
    <source>
        <dbReference type="EMBL" id="PLW09659.1"/>
    </source>
</evidence>
<feature type="binding site" evidence="7">
    <location>
        <position position="31"/>
    </location>
    <ligand>
        <name>Ca(2+)</name>
        <dbReference type="ChEBI" id="CHEBI:29108"/>
    </ligand>
</feature>
<keyword evidence="5 9" id="KW-1133">Transmembrane helix</keyword>
<feature type="binding site" evidence="7">
    <location>
        <position position="45"/>
    </location>
    <ligand>
        <name>Ca(2+)</name>
        <dbReference type="ChEBI" id="CHEBI:29108"/>
    </ligand>
</feature>
<dbReference type="PANTHER" id="PTHR46187:SF3">
    <property type="entry name" value="ALKALINE CERAMIDASE 3"/>
    <property type="match status" value="1"/>
</dbReference>
<accession>A0A2N5TQ18</accession>
<dbReference type="EMBL" id="PGCI01000997">
    <property type="protein sequence ID" value="PLW09667.1"/>
    <property type="molecule type" value="Genomic_DNA"/>
</dbReference>
<proteinExistence type="inferred from homology"/>
<feature type="transmembrane region" description="Helical" evidence="9">
    <location>
        <begin position="158"/>
        <end position="177"/>
    </location>
</feature>
<feature type="binding site" evidence="7">
    <location>
        <position position="36"/>
    </location>
    <ligand>
        <name>Ca(2+)</name>
        <dbReference type="ChEBI" id="CHEBI:29108"/>
    </ligand>
</feature>
<dbReference type="EMBL" id="PGCJ01000480">
    <property type="protein sequence ID" value="PLW27561.1"/>
    <property type="molecule type" value="Genomic_DNA"/>
</dbReference>
<feature type="binding site" evidence="7">
    <location>
        <position position="32"/>
    </location>
    <ligand>
        <name>Ca(2+)</name>
        <dbReference type="ChEBI" id="CHEBI:29108"/>
    </ligand>
</feature>